<dbReference type="AlphaFoldDB" id="A0A964WSU5"/>
<dbReference type="RefSeq" id="WP_161139513.1">
    <property type="nucleotide sequence ID" value="NZ_SPKJ01000010.1"/>
</dbReference>
<accession>A0A964WSU5</accession>
<dbReference type="GO" id="GO:0006508">
    <property type="term" value="P:proteolysis"/>
    <property type="evidence" value="ECO:0007669"/>
    <property type="project" value="UniProtKB-KW"/>
</dbReference>
<comment type="caution">
    <text evidence="2">The sequence shown here is derived from an EMBL/GenBank/DDBJ whole genome shotgun (WGS) entry which is preliminary data.</text>
</comment>
<evidence type="ECO:0000313" key="3">
    <source>
        <dbReference type="Proteomes" id="UP000773614"/>
    </source>
</evidence>
<dbReference type="EC" id="3.4.23.-" evidence="2"/>
<dbReference type="CDD" id="cd05483">
    <property type="entry name" value="retropepsin_like_bacteria"/>
    <property type="match status" value="1"/>
</dbReference>
<feature type="transmembrane region" description="Helical" evidence="1">
    <location>
        <begin position="12"/>
        <end position="29"/>
    </location>
</feature>
<protein>
    <submittedName>
        <fullName evidence="2">TIGR02281 family clan AA aspartic protease</fullName>
        <ecNumber evidence="2">3.4.23.-</ecNumber>
    </submittedName>
</protein>
<evidence type="ECO:0000313" key="2">
    <source>
        <dbReference type="EMBL" id="MYZ47165.1"/>
    </source>
</evidence>
<keyword evidence="1" id="KW-0812">Transmembrane</keyword>
<dbReference type="Proteomes" id="UP000773614">
    <property type="component" value="Unassembled WGS sequence"/>
</dbReference>
<dbReference type="InterPro" id="IPR001969">
    <property type="entry name" value="Aspartic_peptidase_AS"/>
</dbReference>
<gene>
    <name evidence="2" type="ORF">E4O86_05505</name>
</gene>
<dbReference type="OrthoDB" id="7595324at2"/>
<dbReference type="Gene3D" id="2.40.70.10">
    <property type="entry name" value="Acid Proteases"/>
    <property type="match status" value="1"/>
</dbReference>
<reference evidence="2" key="1">
    <citation type="submission" date="2019-03" db="EMBL/GenBank/DDBJ databases">
        <title>Afifella sp. nov., isolated from activated sludge.</title>
        <authorList>
            <person name="Li Q."/>
            <person name="Liu Y."/>
        </authorList>
    </citation>
    <scope>NUCLEOTIDE SEQUENCE</scope>
    <source>
        <strain evidence="2">L72</strain>
    </source>
</reference>
<keyword evidence="1" id="KW-1133">Transmembrane helix</keyword>
<dbReference type="SUPFAM" id="SSF50630">
    <property type="entry name" value="Acid proteases"/>
    <property type="match status" value="1"/>
</dbReference>
<dbReference type="InterPro" id="IPR034122">
    <property type="entry name" value="Retropepsin-like_bacterial"/>
</dbReference>
<evidence type="ECO:0000256" key="1">
    <source>
        <dbReference type="SAM" id="Phobius"/>
    </source>
</evidence>
<dbReference type="InterPro" id="IPR021109">
    <property type="entry name" value="Peptidase_aspartic_dom_sf"/>
</dbReference>
<dbReference type="PROSITE" id="PS00141">
    <property type="entry name" value="ASP_PROTEASE"/>
    <property type="match status" value="1"/>
</dbReference>
<name>A0A964WSU5_9HYPH</name>
<keyword evidence="2" id="KW-0645">Protease</keyword>
<dbReference type="GO" id="GO:0004190">
    <property type="term" value="F:aspartic-type endopeptidase activity"/>
    <property type="evidence" value="ECO:0007669"/>
    <property type="project" value="InterPro"/>
</dbReference>
<sequence length="207" mass="22780">MFGLDDERLARFVYLLLWLVLLLSGAIVYRGQRRLVFRHLFTWAAILLGLVVLYSFRTPLLDLAAPVLRELDPSRAVEVESASGARELVVTRGADGHFHVRASADGTALTFMVDTGASNTTLTFRDADRIGLHLEGLRFERPVRTAAGLAFAAPARIGALAIGPFRLRNLAIGVMPEGSLDTSLLGLDVLDRFRSWRVEGDRLVLVP</sequence>
<dbReference type="Pfam" id="PF13650">
    <property type="entry name" value="Asp_protease_2"/>
    <property type="match status" value="1"/>
</dbReference>
<dbReference type="EMBL" id="SPKJ01000010">
    <property type="protein sequence ID" value="MYZ47165.1"/>
    <property type="molecule type" value="Genomic_DNA"/>
</dbReference>
<proteinExistence type="predicted"/>
<dbReference type="NCBIfam" id="TIGR02281">
    <property type="entry name" value="clan_AA_DTGA"/>
    <property type="match status" value="1"/>
</dbReference>
<keyword evidence="1" id="KW-0472">Membrane</keyword>
<dbReference type="InterPro" id="IPR011969">
    <property type="entry name" value="Clan_AA_Asp_peptidase_C"/>
</dbReference>
<keyword evidence="2" id="KW-0378">Hydrolase</keyword>
<feature type="transmembrane region" description="Helical" evidence="1">
    <location>
        <begin position="36"/>
        <end position="56"/>
    </location>
</feature>
<organism evidence="2 3">
    <name type="scientific">Propylenella binzhouense</name>
    <dbReference type="NCBI Taxonomy" id="2555902"/>
    <lineage>
        <taxon>Bacteria</taxon>
        <taxon>Pseudomonadati</taxon>
        <taxon>Pseudomonadota</taxon>
        <taxon>Alphaproteobacteria</taxon>
        <taxon>Hyphomicrobiales</taxon>
        <taxon>Propylenellaceae</taxon>
        <taxon>Propylenella</taxon>
    </lineage>
</organism>
<keyword evidence="3" id="KW-1185">Reference proteome</keyword>